<dbReference type="InterPro" id="IPR001296">
    <property type="entry name" value="Glyco_trans_1"/>
</dbReference>
<keyword evidence="3" id="KW-0328">Glycosyltransferase</keyword>
<dbReference type="Proteomes" id="UP000196239">
    <property type="component" value="Chromosome 1"/>
</dbReference>
<dbReference type="GO" id="GO:0017176">
    <property type="term" value="F:phosphatidylinositol N-acetylglucosaminyltransferase activity"/>
    <property type="evidence" value="ECO:0007669"/>
    <property type="project" value="UniProtKB-EC"/>
</dbReference>
<evidence type="ECO:0000259" key="2">
    <source>
        <dbReference type="Pfam" id="PF13439"/>
    </source>
</evidence>
<dbReference type="InterPro" id="IPR050194">
    <property type="entry name" value="Glycosyltransferase_grp1"/>
</dbReference>
<dbReference type="AlphaFoldDB" id="A0A128A0L1"/>
<gene>
    <name evidence="3" type="ORF">NDEV_0134</name>
</gene>
<keyword evidence="4" id="KW-1185">Reference proteome</keyword>
<name>A0A128A0L1_9ARCH</name>
<dbReference type="PANTHER" id="PTHR45947:SF3">
    <property type="entry name" value="SULFOQUINOVOSYL TRANSFERASE SQD2"/>
    <property type="match status" value="1"/>
</dbReference>
<evidence type="ECO:0000259" key="1">
    <source>
        <dbReference type="Pfam" id="PF00534"/>
    </source>
</evidence>
<reference evidence="4" key="1">
    <citation type="submission" date="2015-10" db="EMBL/GenBank/DDBJ databases">
        <authorList>
            <person name="Lehtovirta-Morley L.E."/>
            <person name="Vieille C."/>
        </authorList>
    </citation>
    <scope>NUCLEOTIDE SEQUENCE [LARGE SCALE GENOMIC DNA]</scope>
</reference>
<dbReference type="KEGG" id="ndv:NDEV_0134"/>
<evidence type="ECO:0000313" key="3">
    <source>
        <dbReference type="EMBL" id="CUR50899.1"/>
    </source>
</evidence>
<dbReference type="Pfam" id="PF13439">
    <property type="entry name" value="Glyco_transf_4"/>
    <property type="match status" value="1"/>
</dbReference>
<organism evidence="3 4">
    <name type="scientific">Nitrosotalea devaniterrae</name>
    <dbReference type="NCBI Taxonomy" id="1078905"/>
    <lineage>
        <taxon>Archaea</taxon>
        <taxon>Nitrososphaerota</taxon>
        <taxon>Nitrososphaeria</taxon>
        <taxon>Nitrosotaleales</taxon>
        <taxon>Nitrosotaleaceae</taxon>
        <taxon>Nitrosotalea</taxon>
    </lineage>
</organism>
<feature type="domain" description="Glycosyltransferase subfamily 4-like N-terminal" evidence="2">
    <location>
        <begin position="13"/>
        <end position="185"/>
    </location>
</feature>
<accession>A0A128A0L1</accession>
<dbReference type="InterPro" id="IPR028098">
    <property type="entry name" value="Glyco_trans_4-like_N"/>
</dbReference>
<dbReference type="Gene3D" id="3.40.50.2000">
    <property type="entry name" value="Glycogen Phosphorylase B"/>
    <property type="match status" value="2"/>
</dbReference>
<dbReference type="Pfam" id="PF00534">
    <property type="entry name" value="Glycos_transf_1"/>
    <property type="match status" value="1"/>
</dbReference>
<sequence length="383" mass="43295">MKIALLIQRFPGGGAESYVEEIAKRLYSKGEDVTVITSKSDHDDSQYGFRIIRLPSRFSLGEYSWWQGLDNILKKEKFDLVHTNTYGYFHSDKAAALKKKLGYKLVMTSHGFTGMDMHNLKKIGMIKKSSKFDFIRPFYDNYIGKKTLKSCDHLIALSKKDFQYYQKIGIEESKITTIMPGVKDEFFIHDDNQINGFRKKLDADPILLSVGELSWVKNHELLVKAIPYILEKKPSAKLFIMGKDGGEFGNLTTLCKKLGISEKVIFVGPKKPNEVSMYMRSANLLVHTSLAEGVSTVLLESMVSGLPFITTPAGGNEFLADQSHAGMTVSFGNEKSLSNTILVTLDDKEKMRLLSIDGINFSKNLSWNITYLSIYEIYEKLLK</sequence>
<keyword evidence="3" id="KW-0808">Transferase</keyword>
<dbReference type="SUPFAM" id="SSF53756">
    <property type="entry name" value="UDP-Glycosyltransferase/glycogen phosphorylase"/>
    <property type="match status" value="1"/>
</dbReference>
<proteinExistence type="predicted"/>
<feature type="domain" description="Glycosyl transferase family 1" evidence="1">
    <location>
        <begin position="202"/>
        <end position="352"/>
    </location>
</feature>
<dbReference type="PANTHER" id="PTHR45947">
    <property type="entry name" value="SULFOQUINOVOSYL TRANSFERASE SQD2"/>
    <property type="match status" value="1"/>
</dbReference>
<dbReference type="EMBL" id="LN890280">
    <property type="protein sequence ID" value="CUR50899.1"/>
    <property type="molecule type" value="Genomic_DNA"/>
</dbReference>
<dbReference type="EC" id="2.4.1.198" evidence="3"/>
<protein>
    <submittedName>
        <fullName evidence="3">Putative Phosphatidylinositol N-acetylglucosaminyltransferase</fullName>
        <ecNumber evidence="3">2.4.1.198</ecNumber>
    </submittedName>
</protein>
<evidence type="ECO:0000313" key="4">
    <source>
        <dbReference type="Proteomes" id="UP000196239"/>
    </source>
</evidence>
<dbReference type="CDD" id="cd03801">
    <property type="entry name" value="GT4_PimA-like"/>
    <property type="match status" value="1"/>
</dbReference>